<evidence type="ECO:0008006" key="2">
    <source>
        <dbReference type="Google" id="ProtNLM"/>
    </source>
</evidence>
<evidence type="ECO:0000313" key="1">
    <source>
        <dbReference type="EMBL" id="GAF86754.1"/>
    </source>
</evidence>
<name>X0T0H9_9ZZZZ</name>
<protein>
    <recommendedName>
        <fullName evidence="2">VWA containing CoxE family protein</fullName>
    </recommendedName>
</protein>
<dbReference type="PANTHER" id="PTHR39338:SF7">
    <property type="entry name" value="BLL6692 PROTEIN"/>
    <property type="match status" value="1"/>
</dbReference>
<dbReference type="Pfam" id="PF05762">
    <property type="entry name" value="VWA_CoxE"/>
    <property type="match status" value="1"/>
</dbReference>
<accession>X0T0H9</accession>
<organism evidence="1">
    <name type="scientific">marine sediment metagenome</name>
    <dbReference type="NCBI Taxonomy" id="412755"/>
    <lineage>
        <taxon>unclassified sequences</taxon>
        <taxon>metagenomes</taxon>
        <taxon>ecological metagenomes</taxon>
    </lineage>
</organism>
<gene>
    <name evidence="1" type="ORF">S01H1_30855</name>
</gene>
<dbReference type="PANTHER" id="PTHR39338">
    <property type="entry name" value="BLL5662 PROTEIN-RELATED"/>
    <property type="match status" value="1"/>
</dbReference>
<proteinExistence type="predicted"/>
<sequence>PEEIQQEIWDWLNKNTNVFQLPAILEELFPNMSLEELEEEFRKLLREQNEEHNFGNQWIGTQGYSKFGNMGQNFASIRIAGEHGMQNAVIIAQKRMFKDYRKDLVMNTRQIKIALKRLRKLDEIGKKDELDLKKTIDETGRNGGDIELFFSKRKKNNIKLLLLMDVGGTMDSYIHQVNLLFSAANNISHWKDFQYYYFHNCIYNYLYHDARRNKERAIEFDDFLKKYDSSYRVIIVGDQCMYRSELVNPYGAIYDDASNEKSGIYYISEIAKHYK</sequence>
<feature type="non-terminal residue" evidence="1">
    <location>
        <position position="275"/>
    </location>
</feature>
<feature type="non-terminal residue" evidence="1">
    <location>
        <position position="1"/>
    </location>
</feature>
<comment type="caution">
    <text evidence="1">The sequence shown here is derived from an EMBL/GenBank/DDBJ whole genome shotgun (WGS) entry which is preliminary data.</text>
</comment>
<dbReference type="AlphaFoldDB" id="X0T0H9"/>
<dbReference type="EMBL" id="BARS01019012">
    <property type="protein sequence ID" value="GAF86754.1"/>
    <property type="molecule type" value="Genomic_DNA"/>
</dbReference>
<dbReference type="InterPro" id="IPR008912">
    <property type="entry name" value="Uncharacterised_CoxE"/>
</dbReference>
<reference evidence="1" key="1">
    <citation type="journal article" date="2014" name="Front. Microbiol.">
        <title>High frequency of phylogenetically diverse reductive dehalogenase-homologous genes in deep subseafloor sedimentary metagenomes.</title>
        <authorList>
            <person name="Kawai M."/>
            <person name="Futagami T."/>
            <person name="Toyoda A."/>
            <person name="Takaki Y."/>
            <person name="Nishi S."/>
            <person name="Hori S."/>
            <person name="Arai W."/>
            <person name="Tsubouchi T."/>
            <person name="Morono Y."/>
            <person name="Uchiyama I."/>
            <person name="Ito T."/>
            <person name="Fujiyama A."/>
            <person name="Inagaki F."/>
            <person name="Takami H."/>
        </authorList>
    </citation>
    <scope>NUCLEOTIDE SEQUENCE</scope>
    <source>
        <strain evidence="1">Expedition CK06-06</strain>
    </source>
</reference>